<organism evidence="9 10">
    <name type="scientific">Pyronema omphalodes (strain CBS 100304)</name>
    <name type="common">Pyronema confluens</name>
    <dbReference type="NCBI Taxonomy" id="1076935"/>
    <lineage>
        <taxon>Eukaryota</taxon>
        <taxon>Fungi</taxon>
        <taxon>Dikarya</taxon>
        <taxon>Ascomycota</taxon>
        <taxon>Pezizomycotina</taxon>
        <taxon>Pezizomycetes</taxon>
        <taxon>Pezizales</taxon>
        <taxon>Pyronemataceae</taxon>
        <taxon>Pyronema</taxon>
    </lineage>
</organism>
<evidence type="ECO:0000256" key="8">
    <source>
        <dbReference type="SAM" id="MobiDB-lite"/>
    </source>
</evidence>
<reference evidence="9 10" key="1">
    <citation type="journal article" date="2013" name="PLoS Genet.">
        <title>The genome and development-dependent transcriptomes of Pyronema confluens: a window into fungal evolution.</title>
        <authorList>
            <person name="Traeger S."/>
            <person name="Altegoer F."/>
            <person name="Freitag M."/>
            <person name="Gabaldon T."/>
            <person name="Kempken F."/>
            <person name="Kumar A."/>
            <person name="Marcet-Houben M."/>
            <person name="Poggeler S."/>
            <person name="Stajich J.E."/>
            <person name="Nowrousian M."/>
        </authorList>
    </citation>
    <scope>NUCLEOTIDE SEQUENCE [LARGE SCALE GENOMIC DNA]</scope>
    <source>
        <strain evidence="10">CBS 100304</strain>
        <tissue evidence="9">Vegetative mycelium</tissue>
    </source>
</reference>
<evidence type="ECO:0000256" key="6">
    <source>
        <dbReference type="PROSITE-ProRule" id="PRU00221"/>
    </source>
</evidence>
<dbReference type="InterPro" id="IPR001680">
    <property type="entry name" value="WD40_rpt"/>
</dbReference>
<keyword evidence="5" id="KW-0677">Repeat</keyword>
<dbReference type="Gene3D" id="2.130.10.10">
    <property type="entry name" value="YVTN repeat-like/Quinoprotein amine dehydrogenase"/>
    <property type="match status" value="1"/>
</dbReference>
<evidence type="ECO:0000313" key="10">
    <source>
        <dbReference type="Proteomes" id="UP000018144"/>
    </source>
</evidence>
<keyword evidence="4 6" id="KW-0853">WD repeat</keyword>
<feature type="compositionally biased region" description="Low complexity" evidence="8">
    <location>
        <begin position="35"/>
        <end position="44"/>
    </location>
</feature>
<sequence length="525" mass="57972">MADDDTTDYEAQRQANIARNKALLQQLQLDNLSASLTSSAKLSKPPAPTSKPRKPAPKRKHETEIPLPRRTSSRLAGLPADSTIAKQKADEEAAAREAENVAKRQRVGGDLSFEIKRGLLSGLIGKDKYEPTFTKEDVEATGDKGLKEVREKVMGLKIWDKFEVNDIKITPERIYAMEFHPTVEKRLIFAVDKIGTLGIFNAGLTSLDETSTIKSEIKEEEEAEDEDKPKSRSRPSKLKAEIKDENDEDEESSETSEPDISQYKVHTRTISSLCISPFDPSYVLTASYDSSIRQFSLSSGKSTELLVLPNDSAFSSLNALSPSTLLFSTLEGLVGRYDTRTKNPDLWTCSEKKIGGCHVFPGDMNYISTASLDRTVKIWDLRKMDNAVASHTSRLSVSSAMWSSSGKLATTSYDDTVKIYSPSLASFSGDEEQEIEPEAVIPHNNQTGRWITILRAIWQQQPRDGVQKLVVANMNRGIDVFDEQGQQLAQLHGEGVTAVPAVARFHSSQNWIVGGTASGKVALFV</sequence>
<name>U4LIS3_PYROM</name>
<dbReference type="OMA" id="DPNTLYW"/>
<dbReference type="Proteomes" id="UP000018144">
    <property type="component" value="Unassembled WGS sequence"/>
</dbReference>
<dbReference type="SMART" id="SM00320">
    <property type="entry name" value="WD40"/>
    <property type="match status" value="4"/>
</dbReference>
<feature type="compositionally biased region" description="Basic residues" evidence="8">
    <location>
        <begin position="51"/>
        <end position="60"/>
    </location>
</feature>
<evidence type="ECO:0000256" key="5">
    <source>
        <dbReference type="ARBA" id="ARBA00022737"/>
    </source>
</evidence>
<accession>U4LIS3</accession>
<dbReference type="EMBL" id="HF935650">
    <property type="protein sequence ID" value="CCX31823.1"/>
    <property type="molecule type" value="Genomic_DNA"/>
</dbReference>
<feature type="repeat" description="WD" evidence="6">
    <location>
        <begin position="363"/>
        <end position="389"/>
    </location>
</feature>
<dbReference type="InterPro" id="IPR050853">
    <property type="entry name" value="WD_repeat_DNA-damage-binding"/>
</dbReference>
<dbReference type="OrthoDB" id="9890280at2759"/>
<gene>
    <name evidence="9" type="ORF">PCON_11467</name>
</gene>
<dbReference type="GO" id="GO:2000001">
    <property type="term" value="P:regulation of DNA damage checkpoint"/>
    <property type="evidence" value="ECO:0007669"/>
    <property type="project" value="TreeGrafter"/>
</dbReference>
<dbReference type="PROSITE" id="PS50082">
    <property type="entry name" value="WD_REPEATS_2"/>
    <property type="match status" value="1"/>
</dbReference>
<evidence type="ECO:0000256" key="7">
    <source>
        <dbReference type="RuleBase" id="RU365004"/>
    </source>
</evidence>
<keyword evidence="7" id="KW-0227">DNA damage</keyword>
<dbReference type="PANTHER" id="PTHR14773:SF0">
    <property type="entry name" value="WD REPEAT-CONTAINING PROTEIN 76"/>
    <property type="match status" value="1"/>
</dbReference>
<dbReference type="GO" id="GO:0003677">
    <property type="term" value="F:DNA binding"/>
    <property type="evidence" value="ECO:0007669"/>
    <property type="project" value="UniProtKB-UniRule"/>
</dbReference>
<dbReference type="GO" id="GO:0005634">
    <property type="term" value="C:nucleus"/>
    <property type="evidence" value="ECO:0007669"/>
    <property type="project" value="TreeGrafter"/>
</dbReference>
<evidence type="ECO:0000256" key="4">
    <source>
        <dbReference type="ARBA" id="ARBA00022574"/>
    </source>
</evidence>
<dbReference type="AlphaFoldDB" id="U4LIS3"/>
<dbReference type="eggNOG" id="KOG4328">
    <property type="taxonomic scope" value="Eukaryota"/>
</dbReference>
<dbReference type="InterPro" id="IPR015943">
    <property type="entry name" value="WD40/YVTN_repeat-like_dom_sf"/>
</dbReference>
<keyword evidence="7" id="KW-0238">DNA-binding</keyword>
<evidence type="ECO:0000256" key="3">
    <source>
        <dbReference type="ARBA" id="ARBA00021132"/>
    </source>
</evidence>
<proteinExistence type="inferred from homology"/>
<dbReference type="SUPFAM" id="SSF50978">
    <property type="entry name" value="WD40 repeat-like"/>
    <property type="match status" value="1"/>
</dbReference>
<dbReference type="GO" id="GO:0006974">
    <property type="term" value="P:DNA damage response"/>
    <property type="evidence" value="ECO:0007669"/>
    <property type="project" value="UniProtKB-KW"/>
</dbReference>
<evidence type="ECO:0000313" key="9">
    <source>
        <dbReference type="EMBL" id="CCX31823.1"/>
    </source>
</evidence>
<feature type="compositionally biased region" description="Acidic residues" evidence="8">
    <location>
        <begin position="244"/>
        <end position="257"/>
    </location>
</feature>
<evidence type="ECO:0000256" key="1">
    <source>
        <dbReference type="ARBA" id="ARBA00002653"/>
    </source>
</evidence>
<comment type="similarity">
    <text evidence="2 7">Belongs to the WD repeat DDB2/WDR76 family.</text>
</comment>
<dbReference type="Pfam" id="PF00400">
    <property type="entry name" value="WD40"/>
    <property type="match status" value="3"/>
</dbReference>
<dbReference type="InterPro" id="IPR036322">
    <property type="entry name" value="WD40_repeat_dom_sf"/>
</dbReference>
<protein>
    <recommendedName>
        <fullName evidence="3 7">DNA damage-binding protein CMR1</fullName>
    </recommendedName>
</protein>
<evidence type="ECO:0000256" key="2">
    <source>
        <dbReference type="ARBA" id="ARBA00005434"/>
    </source>
</evidence>
<comment type="function">
    <text evidence="1 7">DNA-binding protein that binds to both single- and double-stranded DNA. Binds preferentially to UV-damaged DNA. May be involved in DNA-metabolic processes.</text>
</comment>
<dbReference type="STRING" id="1076935.U4LIS3"/>
<dbReference type="PANTHER" id="PTHR14773">
    <property type="entry name" value="WD REPEAT-CONTAINING PROTEIN 76"/>
    <property type="match status" value="1"/>
</dbReference>
<feature type="region of interest" description="Disordered" evidence="8">
    <location>
        <begin position="35"/>
        <end position="80"/>
    </location>
</feature>
<keyword evidence="10" id="KW-1185">Reference proteome</keyword>
<feature type="region of interest" description="Disordered" evidence="8">
    <location>
        <begin position="215"/>
        <end position="261"/>
    </location>
</feature>